<evidence type="ECO:0000256" key="1">
    <source>
        <dbReference type="SAM" id="MobiDB-lite"/>
    </source>
</evidence>
<proteinExistence type="predicted"/>
<dbReference type="EMBL" id="ML977712">
    <property type="protein sequence ID" value="KAF1993327.1"/>
    <property type="molecule type" value="Genomic_DNA"/>
</dbReference>
<evidence type="ECO:0000313" key="3">
    <source>
        <dbReference type="Proteomes" id="UP000799779"/>
    </source>
</evidence>
<feature type="compositionally biased region" description="Pro residues" evidence="1">
    <location>
        <begin position="941"/>
        <end position="959"/>
    </location>
</feature>
<accession>A0A6A5VWU1</accession>
<keyword evidence="3" id="KW-1185">Reference proteome</keyword>
<name>A0A6A5VWU1_9PLEO</name>
<evidence type="ECO:0000313" key="2">
    <source>
        <dbReference type="EMBL" id="KAF1993327.1"/>
    </source>
</evidence>
<dbReference type="AlphaFoldDB" id="A0A6A5VWU1"/>
<dbReference type="InterPro" id="IPR013207">
    <property type="entry name" value="LGFP"/>
</dbReference>
<gene>
    <name evidence="2" type="ORF">P154DRAFT_582922</name>
</gene>
<dbReference type="Proteomes" id="UP000799779">
    <property type="component" value="Unassembled WGS sequence"/>
</dbReference>
<dbReference type="Pfam" id="PF08310">
    <property type="entry name" value="LGFP"/>
    <property type="match status" value="2"/>
</dbReference>
<dbReference type="InterPro" id="IPR013320">
    <property type="entry name" value="ConA-like_dom_sf"/>
</dbReference>
<feature type="region of interest" description="Disordered" evidence="1">
    <location>
        <begin position="934"/>
        <end position="965"/>
    </location>
</feature>
<organism evidence="2 3">
    <name type="scientific">Amniculicola lignicola CBS 123094</name>
    <dbReference type="NCBI Taxonomy" id="1392246"/>
    <lineage>
        <taxon>Eukaryota</taxon>
        <taxon>Fungi</taxon>
        <taxon>Dikarya</taxon>
        <taxon>Ascomycota</taxon>
        <taxon>Pezizomycotina</taxon>
        <taxon>Dothideomycetes</taxon>
        <taxon>Pleosporomycetidae</taxon>
        <taxon>Pleosporales</taxon>
        <taxon>Amniculicolaceae</taxon>
        <taxon>Amniculicola</taxon>
    </lineage>
</organism>
<sequence length="1181" mass="128038">MSTLVDFVFSDRKFANPNGTVPTTLPADGILGDGPGNFQGQVLPKSIQAGSTPIVVQSLPPPAGTVRFHVRLVFSITSIVNRTENLVEAGRLPFSITVTGKGSVAKLAVGIGSTAVGWRYTDVFSSPDILPNTWHSVDLVYDVDTLFLIFDNRPAGCHGFGGNGKLLPTNDNSLFIGGRQPSQRFNGKIAALKVETGIPSNLEDITDQLRSTPQWYITTKLETFRPYRDLGEPTESASLSIAGYCWSQPYKEGTIYWHTAGPSAFVLQGGFLLRYNQSSQLREALGYPTSDEMLTSDPVGRKTLFQKGAIYWSPATGAFEMLGKIYLQYETLGESKVWGFPLEVAQTINGGISQRTQNATWYLKNGGHTAFEVHGDILKAFVATGGIDRYGFPVTNESVVQGLEDTSGMFKVLRNVRLSNFERCSYYWSPTTGAHHIGGGFLTKWLEEGGPKGDFGLPTTDDDVAIPGGSGLMCGFEHGVINWYGAELGIQLVRSFRLFIQNVNTIEDEGAGQGENDLYFGIRVFKGNEQVFFRRWPDQGDLGGRNNRDINFRIPNVFTPTVFDSYRLSIDVWDSDQGAPFGGGDDKLGTWNKTLDASNAWGMKDGAGWMNSGAIDKIINIVAIVQPEVNIASLSEVQKWWGFRNRGFDPVDYQTYARAFRDVDSDPETLDPRDWLDGLFYKLVAKHIAKNGNCFGMSLEGIYARHSLSGASQPLNRFGEAEWPTLQPTMTTKQLYQVGASGVWWFLGQFLGGQTHNPKDVYIETEKRWWAGEMSVLSLSQNADFSGKPHVVLPVAWNGGTITVLDPNYPGMTNQIAIDMDANTFKYDPLPAVPTATRYSGTRWSGGRLHYMPFGVLSSVPRTPWLEALMLIVVGTIVIFGSDTETVSLAEPGGADLSGHGQRATELQQAGKSLNGFFTKLPLPMGGDFAGEILLSSGNSPAPPPAATPVRPPSPPPGPGQTTPGFPHIPIIPPIDLSNIWRGLYLSRSFKHVVRGKPGSTTHDYFAKSGCIHFSSTCAINPGEVTTVEATDLGTTSTAALGFTHARGKTHDVTIMHSQGLVSSSRMLRFQFNTAAAGTFKFNTRLGLGLVDFLPGPTGVTSARLTVTTTVGERAWSHAFELGAVSVGTRLKIPVEDTEGRLTAVTLGGTGQVAVARIVTGTQIAAGVNIAPPVVVPQVPH</sequence>
<dbReference type="Gene3D" id="2.60.120.200">
    <property type="match status" value="1"/>
</dbReference>
<protein>
    <submittedName>
        <fullName evidence="2">Uncharacterized protein</fullName>
    </submittedName>
</protein>
<dbReference type="OrthoDB" id="3757590at2759"/>
<dbReference type="SUPFAM" id="SSF49899">
    <property type="entry name" value="Concanavalin A-like lectins/glucanases"/>
    <property type="match status" value="1"/>
</dbReference>
<reference evidence="2" key="1">
    <citation type="journal article" date="2020" name="Stud. Mycol.">
        <title>101 Dothideomycetes genomes: a test case for predicting lifestyles and emergence of pathogens.</title>
        <authorList>
            <person name="Haridas S."/>
            <person name="Albert R."/>
            <person name="Binder M."/>
            <person name="Bloem J."/>
            <person name="Labutti K."/>
            <person name="Salamov A."/>
            <person name="Andreopoulos B."/>
            <person name="Baker S."/>
            <person name="Barry K."/>
            <person name="Bills G."/>
            <person name="Bluhm B."/>
            <person name="Cannon C."/>
            <person name="Castanera R."/>
            <person name="Culley D."/>
            <person name="Daum C."/>
            <person name="Ezra D."/>
            <person name="Gonzalez J."/>
            <person name="Henrissat B."/>
            <person name="Kuo A."/>
            <person name="Liang C."/>
            <person name="Lipzen A."/>
            <person name="Lutzoni F."/>
            <person name="Magnuson J."/>
            <person name="Mondo S."/>
            <person name="Nolan M."/>
            <person name="Ohm R."/>
            <person name="Pangilinan J."/>
            <person name="Park H.-J."/>
            <person name="Ramirez L."/>
            <person name="Alfaro M."/>
            <person name="Sun H."/>
            <person name="Tritt A."/>
            <person name="Yoshinaga Y."/>
            <person name="Zwiers L.-H."/>
            <person name="Turgeon B."/>
            <person name="Goodwin S."/>
            <person name="Spatafora J."/>
            <person name="Crous P."/>
            <person name="Grigoriev I."/>
        </authorList>
    </citation>
    <scope>NUCLEOTIDE SEQUENCE</scope>
    <source>
        <strain evidence="2">CBS 123094</strain>
    </source>
</reference>